<comment type="caution">
    <text evidence="1">The sequence shown here is derived from an EMBL/GenBank/DDBJ whole genome shotgun (WGS) entry which is preliminary data.</text>
</comment>
<organism evidence="1 2">
    <name type="scientific">Pleurostoma richardsiae</name>
    <dbReference type="NCBI Taxonomy" id="41990"/>
    <lineage>
        <taxon>Eukaryota</taxon>
        <taxon>Fungi</taxon>
        <taxon>Dikarya</taxon>
        <taxon>Ascomycota</taxon>
        <taxon>Pezizomycotina</taxon>
        <taxon>Sordariomycetes</taxon>
        <taxon>Sordariomycetidae</taxon>
        <taxon>Calosphaeriales</taxon>
        <taxon>Pleurostomataceae</taxon>
        <taxon>Pleurostoma</taxon>
    </lineage>
</organism>
<evidence type="ECO:0000313" key="2">
    <source>
        <dbReference type="Proteomes" id="UP001174694"/>
    </source>
</evidence>
<protein>
    <submittedName>
        <fullName evidence="1">Uncharacterized protein</fullName>
    </submittedName>
</protein>
<dbReference type="EMBL" id="JANBVO010000088">
    <property type="protein sequence ID" value="KAJ9130477.1"/>
    <property type="molecule type" value="Genomic_DNA"/>
</dbReference>
<evidence type="ECO:0000313" key="1">
    <source>
        <dbReference type="EMBL" id="KAJ9130477.1"/>
    </source>
</evidence>
<dbReference type="Proteomes" id="UP001174694">
    <property type="component" value="Unassembled WGS sequence"/>
</dbReference>
<feature type="non-terminal residue" evidence="1">
    <location>
        <position position="1"/>
    </location>
</feature>
<proteinExistence type="predicted"/>
<reference evidence="1" key="1">
    <citation type="submission" date="2022-07" db="EMBL/GenBank/DDBJ databases">
        <title>Fungi with potential for degradation of polypropylene.</title>
        <authorList>
            <person name="Gostincar C."/>
        </authorList>
    </citation>
    <scope>NUCLEOTIDE SEQUENCE</scope>
    <source>
        <strain evidence="1">EXF-13308</strain>
    </source>
</reference>
<sequence>MDVAPLRPSVDDLWAAAVAHLDQDLRSDIDFDHVEKREVASEVLRITVEARNQCAARAWRLRRKNGATVSVRDVLAKIAKWADRFKEIG</sequence>
<gene>
    <name evidence="1" type="ORF">NKR23_g12176</name>
</gene>
<accession>A0AA38RF78</accession>
<keyword evidence="2" id="KW-1185">Reference proteome</keyword>
<name>A0AA38RF78_9PEZI</name>
<dbReference type="AlphaFoldDB" id="A0AA38RF78"/>